<dbReference type="InterPro" id="IPR012816">
    <property type="entry name" value="NADAR"/>
</dbReference>
<evidence type="ECO:0000256" key="1">
    <source>
        <dbReference type="SAM" id="MobiDB-lite"/>
    </source>
</evidence>
<feature type="region of interest" description="Disordered" evidence="1">
    <location>
        <begin position="416"/>
        <end position="437"/>
    </location>
</feature>
<dbReference type="Gene3D" id="1.10.357.40">
    <property type="entry name" value="YbiA-like"/>
    <property type="match status" value="1"/>
</dbReference>
<dbReference type="AlphaFoldDB" id="A0A2Z6RZ83"/>
<dbReference type="InterPro" id="IPR051647">
    <property type="entry name" value="Mediator_comp_sub12"/>
</dbReference>
<feature type="compositionally biased region" description="Pro residues" evidence="1">
    <location>
        <begin position="342"/>
        <end position="352"/>
    </location>
</feature>
<dbReference type="SUPFAM" id="SSF143990">
    <property type="entry name" value="YbiA-like"/>
    <property type="match status" value="1"/>
</dbReference>
<reference evidence="3 5" key="1">
    <citation type="submission" date="2017-11" db="EMBL/GenBank/DDBJ databases">
        <title>The genome of Rhizophagus clarus HR1 reveals common genetic basis of auxotrophy among arbuscular mycorrhizal fungi.</title>
        <authorList>
            <person name="Kobayashi Y."/>
        </authorList>
    </citation>
    <scope>NUCLEOTIDE SEQUENCE [LARGE SCALE GENOMIC DNA]</scope>
    <source>
        <strain evidence="3 5">HR1</strain>
    </source>
</reference>
<evidence type="ECO:0000313" key="4">
    <source>
        <dbReference type="EMBL" id="GES81303.1"/>
    </source>
</evidence>
<dbReference type="OrthoDB" id="206452at2759"/>
<proteinExistence type="predicted"/>
<dbReference type="GO" id="GO:0045944">
    <property type="term" value="P:positive regulation of transcription by RNA polymerase II"/>
    <property type="evidence" value="ECO:0007669"/>
    <property type="project" value="TreeGrafter"/>
</dbReference>
<feature type="compositionally biased region" description="Basic and acidic residues" evidence="1">
    <location>
        <begin position="353"/>
        <end position="365"/>
    </location>
</feature>
<evidence type="ECO:0000259" key="2">
    <source>
        <dbReference type="Pfam" id="PF08719"/>
    </source>
</evidence>
<dbReference type="InterPro" id="IPR037238">
    <property type="entry name" value="YbiA-like_sf"/>
</dbReference>
<dbReference type="EMBL" id="BLAL01000054">
    <property type="protein sequence ID" value="GES81303.1"/>
    <property type="molecule type" value="Genomic_DNA"/>
</dbReference>
<organism evidence="3 5">
    <name type="scientific">Rhizophagus clarus</name>
    <dbReference type="NCBI Taxonomy" id="94130"/>
    <lineage>
        <taxon>Eukaryota</taxon>
        <taxon>Fungi</taxon>
        <taxon>Fungi incertae sedis</taxon>
        <taxon>Mucoromycota</taxon>
        <taxon>Glomeromycotina</taxon>
        <taxon>Glomeromycetes</taxon>
        <taxon>Glomerales</taxon>
        <taxon>Glomeraceae</taxon>
        <taxon>Rhizophagus</taxon>
    </lineage>
</organism>
<accession>A0A2Z6RZ83</accession>
<dbReference type="PANTHER" id="PTHR46007">
    <property type="entry name" value="MEDIATOR OF RNA POLYMERASE II TRANSCRIPTION SUBUNIT 12"/>
    <property type="match status" value="1"/>
</dbReference>
<dbReference type="GO" id="GO:0003713">
    <property type="term" value="F:transcription coactivator activity"/>
    <property type="evidence" value="ECO:0007669"/>
    <property type="project" value="TreeGrafter"/>
</dbReference>
<dbReference type="Proteomes" id="UP000247702">
    <property type="component" value="Unassembled WGS sequence"/>
</dbReference>
<dbReference type="EMBL" id="BEXD01003904">
    <property type="protein sequence ID" value="GBC03755.1"/>
    <property type="molecule type" value="Genomic_DNA"/>
</dbReference>
<comment type="caution">
    <text evidence="3">The sequence shown here is derived from an EMBL/GenBank/DDBJ whole genome shotgun (WGS) entry which is preliminary data.</text>
</comment>
<dbReference type="Proteomes" id="UP000615446">
    <property type="component" value="Unassembled WGS sequence"/>
</dbReference>
<dbReference type="NCBIfam" id="TIGR02464">
    <property type="entry name" value="ribofla_fusion"/>
    <property type="match status" value="1"/>
</dbReference>
<name>A0A2Z6RZ83_9GLOM</name>
<dbReference type="STRING" id="94130.A0A2Z6RZ83"/>
<gene>
    <name evidence="4" type="ORF">RCL2_000855400</name>
    <name evidence="3" type="ORF">RclHR1_00530030</name>
</gene>
<keyword evidence="5" id="KW-1185">Reference proteome</keyword>
<feature type="domain" description="NADAR" evidence="2">
    <location>
        <begin position="124"/>
        <end position="276"/>
    </location>
</feature>
<dbReference type="PANTHER" id="PTHR46007:SF8">
    <property type="entry name" value="C2H2-TYPE DOMAIN-CONTAINING PROTEIN"/>
    <property type="match status" value="1"/>
</dbReference>
<feature type="region of interest" description="Disordered" evidence="1">
    <location>
        <begin position="303"/>
        <end position="375"/>
    </location>
</feature>
<sequence>MQNQHHIQQQKLQWQQGSQFSPTLSQLEYGRCTESPCDCSKMVMDEHDPERCGSCKHDHYKFPILSNEPGNPVMNEVRNDYDQIPIDVQMYMNQQLNQINPHMMMNHQTQPPVREQLPPNTIWFYNRNEPYYEFTNFKEGFPIKAAIREPYPGSPPDIKSWATSEHLFQAAKFKNTRPEIADKIRKCRTARDALNMARKYQQYVDPSWQSINVQVMEWVVKNKFEQHPILARRLLETGDQILVEHTEVDRFWGDGGDGSGRNMLGEVLMRVRKHLRDTRSHLINNNGENSSLGAGTEANSIYSMSGPASSSTSSLPISPLPTSPMYAGNGNIHHVKKGQGSPIPPSPPPLPPRRSERRDMHKFHDTQQQQIHQQQIQHQQQQQQIDQLQIQQQIQQQQQEAALTHQYHQQMQPQLNVYIPTDDGSTYYTSDPPPYSE</sequence>
<reference evidence="4" key="2">
    <citation type="submission" date="2019-10" db="EMBL/GenBank/DDBJ databases">
        <title>Conservation and host-specific expression of non-tandemly repeated heterogenous ribosome RNA gene in arbuscular mycorrhizal fungi.</title>
        <authorList>
            <person name="Maeda T."/>
            <person name="Kobayashi Y."/>
            <person name="Nakagawa T."/>
            <person name="Ezawa T."/>
            <person name="Yamaguchi K."/>
            <person name="Bino T."/>
            <person name="Nishimoto Y."/>
            <person name="Shigenobu S."/>
            <person name="Kawaguchi M."/>
        </authorList>
    </citation>
    <scope>NUCLEOTIDE SEQUENCE</scope>
    <source>
        <strain evidence="4">HR1</strain>
    </source>
</reference>
<dbReference type="GO" id="GO:0016592">
    <property type="term" value="C:mediator complex"/>
    <property type="evidence" value="ECO:0007669"/>
    <property type="project" value="TreeGrafter"/>
</dbReference>
<dbReference type="CDD" id="cd15457">
    <property type="entry name" value="NADAR"/>
    <property type="match status" value="1"/>
</dbReference>
<feature type="compositionally biased region" description="Low complexity" evidence="1">
    <location>
        <begin position="303"/>
        <end position="317"/>
    </location>
</feature>
<evidence type="ECO:0000313" key="5">
    <source>
        <dbReference type="Proteomes" id="UP000247702"/>
    </source>
</evidence>
<dbReference type="Pfam" id="PF08719">
    <property type="entry name" value="NADAR"/>
    <property type="match status" value="1"/>
</dbReference>
<evidence type="ECO:0000313" key="3">
    <source>
        <dbReference type="EMBL" id="GBC03755.1"/>
    </source>
</evidence>
<protein>
    <submittedName>
        <fullName evidence="4">DUF1768-domain-containing protein</fullName>
    </submittedName>
</protein>